<name>A0A8R7K3A5_TRIUA</name>
<dbReference type="Proteomes" id="UP000015106">
    <property type="component" value="Chromosome 1"/>
</dbReference>
<dbReference type="Gramene" id="TuG1812G0100003955.01.T01">
    <property type="protein sequence ID" value="TuG1812G0100003955.01.T01"/>
    <property type="gene ID" value="TuG1812G0100003955.01"/>
</dbReference>
<evidence type="ECO:0000256" key="7">
    <source>
        <dbReference type="SAM" id="SignalP"/>
    </source>
</evidence>
<evidence type="ECO:0000313" key="9">
    <source>
        <dbReference type="EnsemblPlants" id="TuG1812G0100003955.01.T01"/>
    </source>
</evidence>
<dbReference type="AlphaFoldDB" id="A0A8R7K3A5"/>
<accession>A0A8R7K3A5</accession>
<keyword evidence="5" id="KW-0325">Glycoprotein</keyword>
<keyword evidence="10" id="KW-1185">Reference proteome</keyword>
<dbReference type="EnsemblPlants" id="TuG1812G0100003955.01.T01">
    <property type="protein sequence ID" value="TuG1812G0100003955.01.T01"/>
    <property type="gene ID" value="TuG1812G0100003955.01"/>
</dbReference>
<dbReference type="PANTHER" id="PTHR43620:SF34">
    <property type="entry name" value="GLYCEROPHOSPHODIESTER PHOSPHODIESTERASE"/>
    <property type="match status" value="1"/>
</dbReference>
<dbReference type="Pfam" id="PF03009">
    <property type="entry name" value="GDPD"/>
    <property type="match status" value="1"/>
</dbReference>
<dbReference type="OrthoDB" id="1058301at2759"/>
<reference evidence="9" key="3">
    <citation type="submission" date="2022-06" db="UniProtKB">
        <authorList>
            <consortium name="EnsemblPlants"/>
        </authorList>
    </citation>
    <scope>IDENTIFICATION</scope>
</reference>
<evidence type="ECO:0000256" key="5">
    <source>
        <dbReference type="ARBA" id="ARBA00023180"/>
    </source>
</evidence>
<evidence type="ECO:0000256" key="1">
    <source>
        <dbReference type="ARBA" id="ARBA00012247"/>
    </source>
</evidence>
<feature type="domain" description="GP-PDE" evidence="8">
    <location>
        <begin position="37"/>
        <end position="341"/>
    </location>
</feature>
<evidence type="ECO:0000256" key="6">
    <source>
        <dbReference type="ARBA" id="ARBA00047512"/>
    </source>
</evidence>
<sequence>MGATYPLVFLILLLLHGTKAASDPPVPGWLTLSGRRPLVIARGGLSGVVPESSQLAYSMAMGSSLCEVVLFCDLQFSSDGVGFCHGSLRLDNSSNIAEKFADRGSTYQVNGRDVQGWFSLDFKSEELHSVLLVQNVLSRSNTFDRTQELLSLDNVVQSVLAQKGELHVIWVNIEYNSFFLEHGLSGEDYILGLPKEFPVTRVSSPEFAFLKSLSGKVRSDIKLIFRFLREDLVEPTTKRTYGELLKDLKSIKAFASGILVPKQFIWPQNKDMYLEPSTSLVKDAHALGLEVYASGFANDDPCMSYNYSYDPSAEILQFIDNSDFSVDGVLTDNPPTASGAIVCMAHTKGNAFVFPIAKDGAPPGVEANVRPLIITHNGASGVFSDSTDLAYQQAVKDGADIIDCWVRMSKDGVAFCLGSTDLNSSTTAATTFLEKMTTVNEIQNKSGIFSFDLLWSEIQTLKPNLVGPFADARLERNPAAKNAGKFMTLAEFLDFAKASNITGILIGIEHATYLIARSLDVVDAVSKALVKSGYDKETCKQRVLIQSEDAPVLAAFKTFPKFQRVLTIEFDISDASKPSVDEILEFANAVKLRRSSAARVNGFFLEGFTNSLVDRLHAGNLHVYVGVLKNEFMNLAFDYWADPLVEIATDTLSVGADGIVTEFPATAAAYFRSPCANYERKDLPYMIAPATPGGLLQLAATGSVPPAPPPAPVLQPQDILQQQLPVCPNDPMFRTFRCRLGPKETPTGKPEYNINMASLDD</sequence>
<dbReference type="RefSeq" id="XP_048546997.1">
    <property type="nucleotide sequence ID" value="XM_048691040.1"/>
</dbReference>
<dbReference type="EC" id="3.1.4.46" evidence="1"/>
<dbReference type="GeneID" id="125525987"/>
<dbReference type="Gene3D" id="3.20.20.190">
    <property type="entry name" value="Phosphatidylinositol (PI) phosphodiesterase"/>
    <property type="match status" value="2"/>
</dbReference>
<comment type="catalytic activity">
    <reaction evidence="6">
        <text>a sn-glycero-3-phosphodiester + H2O = an alcohol + sn-glycerol 3-phosphate + H(+)</text>
        <dbReference type="Rhea" id="RHEA:12969"/>
        <dbReference type="ChEBI" id="CHEBI:15377"/>
        <dbReference type="ChEBI" id="CHEBI:15378"/>
        <dbReference type="ChEBI" id="CHEBI:30879"/>
        <dbReference type="ChEBI" id="CHEBI:57597"/>
        <dbReference type="ChEBI" id="CHEBI:83408"/>
        <dbReference type="EC" id="3.1.4.46"/>
    </reaction>
</comment>
<feature type="domain" description="GP-PDE" evidence="8">
    <location>
        <begin position="371"/>
        <end position="671"/>
    </location>
</feature>
<evidence type="ECO:0000256" key="4">
    <source>
        <dbReference type="ARBA" id="ARBA00022801"/>
    </source>
</evidence>
<dbReference type="PANTHER" id="PTHR43620">
    <property type="entry name" value="GLYCEROPHOSPHORYL DIESTER PHOSPHODIESTERASE"/>
    <property type="match status" value="1"/>
</dbReference>
<reference evidence="9" key="2">
    <citation type="submission" date="2018-03" db="EMBL/GenBank/DDBJ databases">
        <title>The Triticum urartu genome reveals the dynamic nature of wheat genome evolution.</title>
        <authorList>
            <person name="Ling H."/>
            <person name="Ma B."/>
            <person name="Shi X."/>
            <person name="Liu H."/>
            <person name="Dong L."/>
            <person name="Sun H."/>
            <person name="Cao Y."/>
            <person name="Gao Q."/>
            <person name="Zheng S."/>
            <person name="Li Y."/>
            <person name="Yu Y."/>
            <person name="Du H."/>
            <person name="Qi M."/>
            <person name="Li Y."/>
            <person name="Yu H."/>
            <person name="Cui Y."/>
            <person name="Wang N."/>
            <person name="Chen C."/>
            <person name="Wu H."/>
            <person name="Zhao Y."/>
            <person name="Zhang J."/>
            <person name="Li Y."/>
            <person name="Zhou W."/>
            <person name="Zhang B."/>
            <person name="Hu W."/>
            <person name="Eijk M."/>
            <person name="Tang J."/>
            <person name="Witsenboer H."/>
            <person name="Zhao S."/>
            <person name="Li Z."/>
            <person name="Zhang A."/>
            <person name="Wang D."/>
            <person name="Liang C."/>
        </authorList>
    </citation>
    <scope>NUCLEOTIDE SEQUENCE [LARGE SCALE GENOMIC DNA]</scope>
    <source>
        <strain evidence="9">cv. G1812</strain>
    </source>
</reference>
<evidence type="ECO:0000256" key="2">
    <source>
        <dbReference type="ARBA" id="ARBA00022729"/>
    </source>
</evidence>
<protein>
    <recommendedName>
        <fullName evidence="1">glycerophosphodiester phosphodiesterase</fullName>
        <ecNumber evidence="1">3.1.4.46</ecNumber>
    </recommendedName>
</protein>
<dbReference type="InterPro" id="IPR030395">
    <property type="entry name" value="GP_PDE_dom"/>
</dbReference>
<dbReference type="InterPro" id="IPR017946">
    <property type="entry name" value="PLC-like_Pdiesterase_TIM-brl"/>
</dbReference>
<reference evidence="10" key="1">
    <citation type="journal article" date="2013" name="Nature">
        <title>Draft genome of the wheat A-genome progenitor Triticum urartu.</title>
        <authorList>
            <person name="Ling H.Q."/>
            <person name="Zhao S."/>
            <person name="Liu D."/>
            <person name="Wang J."/>
            <person name="Sun H."/>
            <person name="Zhang C."/>
            <person name="Fan H."/>
            <person name="Li D."/>
            <person name="Dong L."/>
            <person name="Tao Y."/>
            <person name="Gao C."/>
            <person name="Wu H."/>
            <person name="Li Y."/>
            <person name="Cui Y."/>
            <person name="Guo X."/>
            <person name="Zheng S."/>
            <person name="Wang B."/>
            <person name="Yu K."/>
            <person name="Liang Q."/>
            <person name="Yang W."/>
            <person name="Lou X."/>
            <person name="Chen J."/>
            <person name="Feng M."/>
            <person name="Jian J."/>
            <person name="Zhang X."/>
            <person name="Luo G."/>
            <person name="Jiang Y."/>
            <person name="Liu J."/>
            <person name="Wang Z."/>
            <person name="Sha Y."/>
            <person name="Zhang B."/>
            <person name="Wu H."/>
            <person name="Tang D."/>
            <person name="Shen Q."/>
            <person name="Xue P."/>
            <person name="Zou S."/>
            <person name="Wang X."/>
            <person name="Liu X."/>
            <person name="Wang F."/>
            <person name="Yang Y."/>
            <person name="An X."/>
            <person name="Dong Z."/>
            <person name="Zhang K."/>
            <person name="Zhang X."/>
            <person name="Luo M.C."/>
            <person name="Dvorak J."/>
            <person name="Tong Y."/>
            <person name="Wang J."/>
            <person name="Yang H."/>
            <person name="Li Z."/>
            <person name="Wang D."/>
            <person name="Zhang A."/>
            <person name="Wang J."/>
        </authorList>
    </citation>
    <scope>NUCLEOTIDE SEQUENCE</scope>
    <source>
        <strain evidence="10">cv. G1812</strain>
    </source>
</reference>
<dbReference type="SUPFAM" id="SSF51695">
    <property type="entry name" value="PLC-like phosphodiesterases"/>
    <property type="match status" value="2"/>
</dbReference>
<evidence type="ECO:0000313" key="10">
    <source>
        <dbReference type="Proteomes" id="UP000015106"/>
    </source>
</evidence>
<dbReference type="RefSeq" id="XP_048546961.1">
    <property type="nucleotide sequence ID" value="XM_048691004.1"/>
</dbReference>
<evidence type="ECO:0000259" key="8">
    <source>
        <dbReference type="PROSITE" id="PS51704"/>
    </source>
</evidence>
<feature type="chain" id="PRO_5035746315" description="glycerophosphodiester phosphodiesterase" evidence="7">
    <location>
        <begin position="21"/>
        <end position="761"/>
    </location>
</feature>
<evidence type="ECO:0000256" key="3">
    <source>
        <dbReference type="ARBA" id="ARBA00022798"/>
    </source>
</evidence>
<dbReference type="GO" id="GO:0008889">
    <property type="term" value="F:glycerophosphodiester phosphodiesterase activity"/>
    <property type="evidence" value="ECO:0007669"/>
    <property type="project" value="UniProtKB-EC"/>
</dbReference>
<keyword evidence="3" id="KW-0319">Glycerol metabolism</keyword>
<organism evidence="9 10">
    <name type="scientific">Triticum urartu</name>
    <name type="common">Red wild einkorn</name>
    <name type="synonym">Crithodium urartu</name>
    <dbReference type="NCBI Taxonomy" id="4572"/>
    <lineage>
        <taxon>Eukaryota</taxon>
        <taxon>Viridiplantae</taxon>
        <taxon>Streptophyta</taxon>
        <taxon>Embryophyta</taxon>
        <taxon>Tracheophyta</taxon>
        <taxon>Spermatophyta</taxon>
        <taxon>Magnoliopsida</taxon>
        <taxon>Liliopsida</taxon>
        <taxon>Poales</taxon>
        <taxon>Poaceae</taxon>
        <taxon>BOP clade</taxon>
        <taxon>Pooideae</taxon>
        <taxon>Triticodae</taxon>
        <taxon>Triticeae</taxon>
        <taxon>Triticinae</taxon>
        <taxon>Triticum</taxon>
    </lineage>
</organism>
<dbReference type="RefSeq" id="XP_048546980.1">
    <property type="nucleotide sequence ID" value="XM_048691023.1"/>
</dbReference>
<keyword evidence="2 7" id="KW-0732">Signal</keyword>
<dbReference type="RefSeq" id="XP_048546973.1">
    <property type="nucleotide sequence ID" value="XM_048691016.1"/>
</dbReference>
<dbReference type="CDD" id="cd08604">
    <property type="entry name" value="GDPD_SHV3_repeat_2"/>
    <property type="match status" value="1"/>
</dbReference>
<dbReference type="PROSITE" id="PS51704">
    <property type="entry name" value="GP_PDE"/>
    <property type="match status" value="2"/>
</dbReference>
<dbReference type="RefSeq" id="XP_048546969.1">
    <property type="nucleotide sequence ID" value="XM_048691012.1"/>
</dbReference>
<dbReference type="GO" id="GO:0006629">
    <property type="term" value="P:lipid metabolic process"/>
    <property type="evidence" value="ECO:0007669"/>
    <property type="project" value="InterPro"/>
</dbReference>
<dbReference type="RefSeq" id="XP_048546954.1">
    <property type="nucleotide sequence ID" value="XM_048690997.1"/>
</dbReference>
<dbReference type="KEGG" id="tua:125525987"/>
<feature type="signal peptide" evidence="7">
    <location>
        <begin position="1"/>
        <end position="20"/>
    </location>
</feature>
<dbReference type="FunFam" id="3.20.20.190:FF:000011">
    <property type="entry name" value="Glycerophosphodiester phosphodiesterase GDPDL3"/>
    <property type="match status" value="1"/>
</dbReference>
<proteinExistence type="predicted"/>
<dbReference type="GO" id="GO:0006071">
    <property type="term" value="P:glycerol metabolic process"/>
    <property type="evidence" value="ECO:0007669"/>
    <property type="project" value="UniProtKB-KW"/>
</dbReference>
<keyword evidence="4" id="KW-0378">Hydrolase</keyword>
<dbReference type="RefSeq" id="XP_048546989.1">
    <property type="nucleotide sequence ID" value="XM_048691032.1"/>
</dbReference>
<gene>
    <name evidence="9" type="primary">LOC125525987</name>
</gene>